<protein>
    <submittedName>
        <fullName evidence="1">Glutaredoxin 3</fullName>
    </submittedName>
</protein>
<dbReference type="InterPro" id="IPR036249">
    <property type="entry name" value="Thioredoxin-like_sf"/>
</dbReference>
<dbReference type="Pfam" id="PF05768">
    <property type="entry name" value="Glrx-like"/>
    <property type="match status" value="1"/>
</dbReference>
<dbReference type="Gene3D" id="3.40.30.10">
    <property type="entry name" value="Glutaredoxin"/>
    <property type="match status" value="1"/>
</dbReference>
<dbReference type="STRING" id="1462526.BN990_01379"/>
<dbReference type="eggNOG" id="COG0695">
    <property type="taxonomic scope" value="Bacteria"/>
</dbReference>
<proteinExistence type="predicted"/>
<organism evidence="1 2">
    <name type="scientific">Virgibacillus massiliensis</name>
    <dbReference type="NCBI Taxonomy" id="1462526"/>
    <lineage>
        <taxon>Bacteria</taxon>
        <taxon>Bacillati</taxon>
        <taxon>Bacillota</taxon>
        <taxon>Bacilli</taxon>
        <taxon>Bacillales</taxon>
        <taxon>Bacillaceae</taxon>
        <taxon>Virgibacillus</taxon>
    </lineage>
</organism>
<keyword evidence="2" id="KW-1185">Reference proteome</keyword>
<name>A0A024QAZ3_9BACI</name>
<dbReference type="InterPro" id="IPR008554">
    <property type="entry name" value="Glutaredoxin-like"/>
</dbReference>
<dbReference type="RefSeq" id="WP_021289033.1">
    <property type="nucleotide sequence ID" value="NZ_BNER01000003.1"/>
</dbReference>
<evidence type="ECO:0000313" key="1">
    <source>
        <dbReference type="EMBL" id="CDQ39096.1"/>
    </source>
</evidence>
<dbReference type="InterPro" id="IPR052565">
    <property type="entry name" value="Glutaredoxin-like_YDR286C"/>
</dbReference>
<dbReference type="PANTHER" id="PTHR33558:SF1">
    <property type="entry name" value="GLUTAREDOXIN-LIKE PROTEIN C5ORF63 HOMOLOG"/>
    <property type="match status" value="1"/>
</dbReference>
<dbReference type="AlphaFoldDB" id="A0A024QAZ3"/>
<evidence type="ECO:0000313" key="2">
    <source>
        <dbReference type="Proteomes" id="UP000028875"/>
    </source>
</evidence>
<accession>A0A024QAZ3</accession>
<dbReference type="OrthoDB" id="32865at2"/>
<dbReference type="EMBL" id="CCDP010000001">
    <property type="protein sequence ID" value="CDQ39096.1"/>
    <property type="molecule type" value="Genomic_DNA"/>
</dbReference>
<dbReference type="SUPFAM" id="SSF52833">
    <property type="entry name" value="Thioredoxin-like"/>
    <property type="match status" value="1"/>
</dbReference>
<sequence>MSHVIFYTKDHCPLCDDAKMMLELLMKEYKFDIEERNIHHNEKWLENYHLRIPYVIIGEHTIDGSQMNWNTLEQALQSNELD</sequence>
<reference evidence="2" key="2">
    <citation type="submission" date="2014-05" db="EMBL/GenBank/DDBJ databases">
        <title>Draft genome sequence of Virgibacillus massiliensis Vm-5.</title>
        <authorList>
            <person name="Khelaifia S."/>
            <person name="Croce O."/>
            <person name="Lagier J.C."/>
            <person name="Raoult D."/>
        </authorList>
    </citation>
    <scope>NUCLEOTIDE SEQUENCE [LARGE SCALE GENOMIC DNA]</scope>
    <source>
        <strain evidence="2">Vm-5</strain>
    </source>
</reference>
<reference evidence="1 2" key="1">
    <citation type="submission" date="2014-03" db="EMBL/GenBank/DDBJ databases">
        <authorList>
            <person name="Urmite Genomes U."/>
        </authorList>
    </citation>
    <scope>NUCLEOTIDE SEQUENCE [LARGE SCALE GENOMIC DNA]</scope>
    <source>
        <strain evidence="1 2">Vm-5</strain>
    </source>
</reference>
<gene>
    <name evidence="1" type="ORF">BN990_01379</name>
</gene>
<dbReference type="PANTHER" id="PTHR33558">
    <property type="entry name" value="GLUTAREDOXIN-LIKE PROTEIN C5ORF63 HOMOLOG"/>
    <property type="match status" value="1"/>
</dbReference>
<dbReference type="Proteomes" id="UP000028875">
    <property type="component" value="Unassembled WGS sequence"/>
</dbReference>
<comment type="caution">
    <text evidence="1">The sequence shown here is derived from an EMBL/GenBank/DDBJ whole genome shotgun (WGS) entry which is preliminary data.</text>
</comment>